<evidence type="ECO:0000256" key="1">
    <source>
        <dbReference type="ARBA" id="ARBA00004141"/>
    </source>
</evidence>
<keyword evidence="5" id="KW-0067">ATP-binding</keyword>
<evidence type="ECO:0000256" key="5">
    <source>
        <dbReference type="ARBA" id="ARBA00022840"/>
    </source>
</evidence>
<keyword evidence="4" id="KW-0547">Nucleotide-binding</keyword>
<name>A0AAN9PUR0_CANGL</name>
<feature type="transmembrane region" description="Helical" evidence="8">
    <location>
        <begin position="471"/>
        <end position="498"/>
    </location>
</feature>
<dbReference type="Proteomes" id="UP001367508">
    <property type="component" value="Unassembled WGS sequence"/>
</dbReference>
<dbReference type="AlphaFoldDB" id="A0AAN9PUR0"/>
<dbReference type="PROSITE" id="PS00211">
    <property type="entry name" value="ABC_TRANSPORTER_1"/>
    <property type="match status" value="1"/>
</dbReference>
<comment type="caution">
    <text evidence="10">The sequence shown here is derived from an EMBL/GenBank/DDBJ whole genome shotgun (WGS) entry which is preliminary data.</text>
</comment>
<dbReference type="Pfam" id="PF00005">
    <property type="entry name" value="ABC_tran"/>
    <property type="match status" value="1"/>
</dbReference>
<dbReference type="Pfam" id="PF01061">
    <property type="entry name" value="ABC2_membrane"/>
    <property type="match status" value="1"/>
</dbReference>
<dbReference type="GO" id="GO:0005886">
    <property type="term" value="C:plasma membrane"/>
    <property type="evidence" value="ECO:0007669"/>
    <property type="project" value="TreeGrafter"/>
</dbReference>
<keyword evidence="3 8" id="KW-0812">Transmembrane</keyword>
<dbReference type="InterPro" id="IPR027417">
    <property type="entry name" value="P-loop_NTPase"/>
</dbReference>
<feature type="transmembrane region" description="Helical" evidence="8">
    <location>
        <begin position="577"/>
        <end position="603"/>
    </location>
</feature>
<protein>
    <recommendedName>
        <fullName evidence="9">ABC transporter domain-containing protein</fullName>
    </recommendedName>
</protein>
<sequence>MLLKGEELQVNTYGAGDGRHRVLTIYKATVLEEAPHTFHRGNPSIRPSSIFFHDVVYKIKTKKWGFVEKKNMKAEEKVILKGVTGMVQPGEILAMLGPSGSGKTTLLAALGGRLGGKLYGTITYNNKAFTNAMKRNTVFTALLRLPNSFTKEEKIVHAKAVKAQLGLTKCKDSIIGGPLLRGVSGGERKRVSIGQEMLINPSLLFLDEPTSGLDSTTAQRIVSTLVLLLSEGNLLYFGKGSEATDYFSNIGYVPIIAMNPSDFLLNLANGTLAAIVVAIWEKYIAGVNSNQSNEDHALNKHKLISAYKNYFDAKLKLVLYEIPDCDKSKGEFEDNGFEEWPTRWLQQFLVLLKRNVKERKYASFSCLRVCQVLMAALVSGLLWYKSDVSHLQDQIGLLFFIGSFWGALPLYQAIFTFPEELTMLKKERSSGMYRLSSYFIATMVGDLPMELVLPTTFLTITYWMAELKSNVVNFLCTLFTLLLNVLVSQGLGLAIGAIVMDQKSATTLASMITLSFVLVGGYYVQHVPKFMSWLKYISISHHIYHLLMGSQYDSNDKCLVVEFPMINQMGLNLQGKLMAAFALFIMLIDYRLVALFALTRIWLRKTLA</sequence>
<evidence type="ECO:0000313" key="10">
    <source>
        <dbReference type="EMBL" id="KAK7313010.1"/>
    </source>
</evidence>
<dbReference type="GO" id="GO:0005524">
    <property type="term" value="F:ATP binding"/>
    <property type="evidence" value="ECO:0007669"/>
    <property type="project" value="UniProtKB-KW"/>
</dbReference>
<evidence type="ECO:0000256" key="4">
    <source>
        <dbReference type="ARBA" id="ARBA00022741"/>
    </source>
</evidence>
<dbReference type="SMART" id="SM00382">
    <property type="entry name" value="AAA"/>
    <property type="match status" value="1"/>
</dbReference>
<keyword evidence="6 8" id="KW-1133">Transmembrane helix</keyword>
<comment type="subcellular location">
    <subcellularLocation>
        <location evidence="1">Membrane</location>
        <topology evidence="1">Multi-pass membrane protein</topology>
    </subcellularLocation>
</comment>
<reference evidence="10 11" key="1">
    <citation type="submission" date="2024-01" db="EMBL/GenBank/DDBJ databases">
        <title>The genomes of 5 underutilized Papilionoideae crops provide insights into root nodulation and disease resistanc.</title>
        <authorList>
            <person name="Jiang F."/>
        </authorList>
    </citation>
    <scope>NUCLEOTIDE SEQUENCE [LARGE SCALE GENOMIC DNA]</scope>
    <source>
        <strain evidence="10">LVBAO_FW01</strain>
        <tissue evidence="10">Leaves</tissue>
    </source>
</reference>
<evidence type="ECO:0000256" key="3">
    <source>
        <dbReference type="ARBA" id="ARBA00022692"/>
    </source>
</evidence>
<evidence type="ECO:0000256" key="8">
    <source>
        <dbReference type="SAM" id="Phobius"/>
    </source>
</evidence>
<dbReference type="InterPro" id="IPR003439">
    <property type="entry name" value="ABC_transporter-like_ATP-bd"/>
</dbReference>
<dbReference type="InterPro" id="IPR050352">
    <property type="entry name" value="ABCG_transporters"/>
</dbReference>
<dbReference type="InterPro" id="IPR017871">
    <property type="entry name" value="ABC_transporter-like_CS"/>
</dbReference>
<evidence type="ECO:0000256" key="6">
    <source>
        <dbReference type="ARBA" id="ARBA00022989"/>
    </source>
</evidence>
<dbReference type="InterPro" id="IPR003593">
    <property type="entry name" value="AAA+_ATPase"/>
</dbReference>
<evidence type="ECO:0000256" key="2">
    <source>
        <dbReference type="ARBA" id="ARBA00022448"/>
    </source>
</evidence>
<feature type="transmembrane region" description="Helical" evidence="8">
    <location>
        <begin position="505"/>
        <end position="524"/>
    </location>
</feature>
<keyword evidence="11" id="KW-1185">Reference proteome</keyword>
<evidence type="ECO:0000313" key="11">
    <source>
        <dbReference type="Proteomes" id="UP001367508"/>
    </source>
</evidence>
<feature type="domain" description="ABC transporter" evidence="9">
    <location>
        <begin position="50"/>
        <end position="280"/>
    </location>
</feature>
<gene>
    <name evidence="10" type="ORF">VNO77_37331</name>
</gene>
<keyword evidence="2" id="KW-0813">Transport</keyword>
<proteinExistence type="predicted"/>
<dbReference type="SUPFAM" id="SSF52540">
    <property type="entry name" value="P-loop containing nucleoside triphosphate hydrolases"/>
    <property type="match status" value="1"/>
</dbReference>
<dbReference type="PANTHER" id="PTHR48041">
    <property type="entry name" value="ABC TRANSPORTER G FAMILY MEMBER 28"/>
    <property type="match status" value="1"/>
</dbReference>
<evidence type="ECO:0000259" key="9">
    <source>
        <dbReference type="PROSITE" id="PS50893"/>
    </source>
</evidence>
<accession>A0AAN9PUR0</accession>
<dbReference type="GO" id="GO:0140359">
    <property type="term" value="F:ABC-type transporter activity"/>
    <property type="evidence" value="ECO:0007669"/>
    <property type="project" value="InterPro"/>
</dbReference>
<feature type="transmembrane region" description="Helical" evidence="8">
    <location>
        <begin position="395"/>
        <end position="417"/>
    </location>
</feature>
<feature type="transmembrane region" description="Helical" evidence="8">
    <location>
        <begin position="263"/>
        <end position="280"/>
    </location>
</feature>
<dbReference type="GO" id="GO:0016887">
    <property type="term" value="F:ATP hydrolysis activity"/>
    <property type="evidence" value="ECO:0007669"/>
    <property type="project" value="InterPro"/>
</dbReference>
<feature type="transmembrane region" description="Helical" evidence="8">
    <location>
        <begin position="438"/>
        <end position="465"/>
    </location>
</feature>
<feature type="transmembrane region" description="Helical" evidence="8">
    <location>
        <begin position="361"/>
        <end position="383"/>
    </location>
</feature>
<dbReference type="Gene3D" id="3.40.50.300">
    <property type="entry name" value="P-loop containing nucleotide triphosphate hydrolases"/>
    <property type="match status" value="1"/>
</dbReference>
<dbReference type="InterPro" id="IPR013525">
    <property type="entry name" value="ABC2_TM"/>
</dbReference>
<evidence type="ECO:0000256" key="7">
    <source>
        <dbReference type="ARBA" id="ARBA00023136"/>
    </source>
</evidence>
<keyword evidence="7 8" id="KW-0472">Membrane</keyword>
<dbReference type="PROSITE" id="PS50893">
    <property type="entry name" value="ABC_TRANSPORTER_2"/>
    <property type="match status" value="1"/>
</dbReference>
<dbReference type="PANTHER" id="PTHR48041:SF136">
    <property type="entry name" value="POLAR-AMINO-ACID-TRANSPORTING ATPASE-RELATED"/>
    <property type="match status" value="1"/>
</dbReference>
<organism evidence="10 11">
    <name type="scientific">Canavalia gladiata</name>
    <name type="common">Sword bean</name>
    <name type="synonym">Dolichos gladiatus</name>
    <dbReference type="NCBI Taxonomy" id="3824"/>
    <lineage>
        <taxon>Eukaryota</taxon>
        <taxon>Viridiplantae</taxon>
        <taxon>Streptophyta</taxon>
        <taxon>Embryophyta</taxon>
        <taxon>Tracheophyta</taxon>
        <taxon>Spermatophyta</taxon>
        <taxon>Magnoliopsida</taxon>
        <taxon>eudicotyledons</taxon>
        <taxon>Gunneridae</taxon>
        <taxon>Pentapetalae</taxon>
        <taxon>rosids</taxon>
        <taxon>fabids</taxon>
        <taxon>Fabales</taxon>
        <taxon>Fabaceae</taxon>
        <taxon>Papilionoideae</taxon>
        <taxon>50 kb inversion clade</taxon>
        <taxon>NPAAA clade</taxon>
        <taxon>indigoferoid/millettioid clade</taxon>
        <taxon>Phaseoleae</taxon>
        <taxon>Canavalia</taxon>
    </lineage>
</organism>
<dbReference type="EMBL" id="JAYMYQ010000009">
    <property type="protein sequence ID" value="KAK7313010.1"/>
    <property type="molecule type" value="Genomic_DNA"/>
</dbReference>